<dbReference type="NCBIfam" id="TIGR03902">
    <property type="entry name" value="rhom_GG_sort"/>
    <property type="match status" value="1"/>
</dbReference>
<feature type="transmembrane region" description="Helical" evidence="5">
    <location>
        <begin position="55"/>
        <end position="73"/>
    </location>
</feature>
<dbReference type="EMBL" id="JACFYF010000002">
    <property type="protein sequence ID" value="MBA5761815.1"/>
    <property type="molecule type" value="Genomic_DNA"/>
</dbReference>
<evidence type="ECO:0000313" key="7">
    <source>
        <dbReference type="EMBL" id="MBA5761815.1"/>
    </source>
</evidence>
<keyword evidence="4 5" id="KW-0472">Membrane</keyword>
<accession>A0A7W2ISW0</accession>
<feature type="domain" description="Peptidase S54 rhomboid" evidence="6">
    <location>
        <begin position="40"/>
        <end position="178"/>
    </location>
</feature>
<dbReference type="InterPro" id="IPR023826">
    <property type="entry name" value="Rhom-like_SP_proteobac"/>
</dbReference>
<reference evidence="7 8" key="1">
    <citation type="submission" date="2020-07" db="EMBL/GenBank/DDBJ databases">
        <title>Vibrio marinisediminis sp. nov., isolated from marine sediment.</title>
        <authorList>
            <person name="Ji X."/>
        </authorList>
    </citation>
    <scope>NUCLEOTIDE SEQUENCE [LARGE SCALE GENOMIC DNA]</scope>
    <source>
        <strain evidence="7 8">404</strain>
    </source>
</reference>
<keyword evidence="7" id="KW-0378">Hydrolase</keyword>
<protein>
    <submittedName>
        <fullName evidence="7">Rhombosortase</fullName>
        <ecNumber evidence="7">3.4.21.-</ecNumber>
    </submittedName>
</protein>
<name>A0A7W2ISW0_9VIBR</name>
<dbReference type="GO" id="GO:0004252">
    <property type="term" value="F:serine-type endopeptidase activity"/>
    <property type="evidence" value="ECO:0007669"/>
    <property type="project" value="InterPro"/>
</dbReference>
<evidence type="ECO:0000256" key="1">
    <source>
        <dbReference type="ARBA" id="ARBA00004141"/>
    </source>
</evidence>
<evidence type="ECO:0000313" key="8">
    <source>
        <dbReference type="Proteomes" id="UP000571701"/>
    </source>
</evidence>
<dbReference type="PANTHER" id="PTHR43731:SF16">
    <property type="entry name" value="RHOMBOSORTASE"/>
    <property type="match status" value="1"/>
</dbReference>
<dbReference type="Gene3D" id="1.20.1540.10">
    <property type="entry name" value="Rhomboid-like"/>
    <property type="match status" value="1"/>
</dbReference>
<evidence type="ECO:0000256" key="3">
    <source>
        <dbReference type="ARBA" id="ARBA00022989"/>
    </source>
</evidence>
<evidence type="ECO:0000259" key="6">
    <source>
        <dbReference type="Pfam" id="PF01694"/>
    </source>
</evidence>
<dbReference type="Proteomes" id="UP000571701">
    <property type="component" value="Unassembled WGS sequence"/>
</dbReference>
<organism evidence="7 8">
    <name type="scientific">Vibrio marinisediminis</name>
    <dbReference type="NCBI Taxonomy" id="2758441"/>
    <lineage>
        <taxon>Bacteria</taxon>
        <taxon>Pseudomonadati</taxon>
        <taxon>Pseudomonadota</taxon>
        <taxon>Gammaproteobacteria</taxon>
        <taxon>Vibrionales</taxon>
        <taxon>Vibrionaceae</taxon>
        <taxon>Vibrio</taxon>
    </lineage>
</organism>
<comment type="subcellular location">
    <subcellularLocation>
        <location evidence="1">Membrane</location>
        <topology evidence="1">Multi-pass membrane protein</topology>
    </subcellularLocation>
</comment>
<dbReference type="Pfam" id="PF01694">
    <property type="entry name" value="Rhomboid"/>
    <property type="match status" value="1"/>
</dbReference>
<keyword evidence="2 5" id="KW-0812">Transmembrane</keyword>
<evidence type="ECO:0000256" key="4">
    <source>
        <dbReference type="ARBA" id="ARBA00023136"/>
    </source>
</evidence>
<dbReference type="AlphaFoldDB" id="A0A7W2ISW0"/>
<dbReference type="PANTHER" id="PTHR43731">
    <property type="entry name" value="RHOMBOID PROTEASE"/>
    <property type="match status" value="1"/>
</dbReference>
<comment type="caution">
    <text evidence="7">The sequence shown here is derived from an EMBL/GenBank/DDBJ whole genome shotgun (WGS) entry which is preliminary data.</text>
</comment>
<sequence>MSRHDVGLIFLLLAVSLLCTTLQSLNLTALAEWRADYIEQGQWMRILSGNFAHTNFAHLTMNLAVLWVIAFVFRPSVRSYAALLVIISIGVGIGILYTPIKSYVGLSGTLHGLFAYYALREALQGRMSSWILVAGVVTKIIWELTVGSPISTAEIINARVAVEAHFLGVINGILFALVSYPLYKNDR</sequence>
<feature type="transmembrane region" description="Helical" evidence="5">
    <location>
        <begin position="164"/>
        <end position="183"/>
    </location>
</feature>
<proteinExistence type="predicted"/>
<dbReference type="SUPFAM" id="SSF144091">
    <property type="entry name" value="Rhomboid-like"/>
    <property type="match status" value="1"/>
</dbReference>
<dbReference type="EC" id="3.4.21.-" evidence="7"/>
<feature type="transmembrane region" description="Helical" evidence="5">
    <location>
        <begin position="80"/>
        <end position="97"/>
    </location>
</feature>
<gene>
    <name evidence="7" type="primary">rrtA</name>
    <name evidence="7" type="ORF">H2O73_05585</name>
</gene>
<feature type="transmembrane region" description="Helical" evidence="5">
    <location>
        <begin position="103"/>
        <end position="119"/>
    </location>
</feature>
<evidence type="ECO:0000256" key="2">
    <source>
        <dbReference type="ARBA" id="ARBA00022692"/>
    </source>
</evidence>
<dbReference type="InterPro" id="IPR022764">
    <property type="entry name" value="Peptidase_S54_rhomboid_dom"/>
</dbReference>
<dbReference type="GO" id="GO:0016020">
    <property type="term" value="C:membrane"/>
    <property type="evidence" value="ECO:0007669"/>
    <property type="project" value="UniProtKB-SubCell"/>
</dbReference>
<evidence type="ECO:0000256" key="5">
    <source>
        <dbReference type="SAM" id="Phobius"/>
    </source>
</evidence>
<keyword evidence="3 5" id="KW-1133">Transmembrane helix</keyword>
<dbReference type="InterPro" id="IPR035952">
    <property type="entry name" value="Rhomboid-like_sf"/>
</dbReference>
<dbReference type="InterPro" id="IPR050925">
    <property type="entry name" value="Rhomboid_protease_S54"/>
</dbReference>
<feature type="transmembrane region" description="Helical" evidence="5">
    <location>
        <begin position="131"/>
        <end position="152"/>
    </location>
</feature>
<keyword evidence="8" id="KW-1185">Reference proteome</keyword>